<keyword evidence="5" id="KW-1185">Reference proteome</keyword>
<dbReference type="Proteomes" id="UP001501490">
    <property type="component" value="Unassembled WGS sequence"/>
</dbReference>
<evidence type="ECO:0000256" key="2">
    <source>
        <dbReference type="ARBA" id="ARBA00023315"/>
    </source>
</evidence>
<dbReference type="SUPFAM" id="SSF53901">
    <property type="entry name" value="Thiolase-like"/>
    <property type="match status" value="1"/>
</dbReference>
<dbReference type="CDD" id="cd00827">
    <property type="entry name" value="init_cond_enzymes"/>
    <property type="match status" value="1"/>
</dbReference>
<dbReference type="InterPro" id="IPR016039">
    <property type="entry name" value="Thiolase-like"/>
</dbReference>
<evidence type="ECO:0000313" key="5">
    <source>
        <dbReference type="Proteomes" id="UP001501490"/>
    </source>
</evidence>
<evidence type="ECO:0000313" key="4">
    <source>
        <dbReference type="EMBL" id="GAA3632221.1"/>
    </source>
</evidence>
<reference evidence="5" key="1">
    <citation type="journal article" date="2019" name="Int. J. Syst. Evol. Microbiol.">
        <title>The Global Catalogue of Microorganisms (GCM) 10K type strain sequencing project: providing services to taxonomists for standard genome sequencing and annotation.</title>
        <authorList>
            <consortium name="The Broad Institute Genomics Platform"/>
            <consortium name="The Broad Institute Genome Sequencing Center for Infectious Disease"/>
            <person name="Wu L."/>
            <person name="Ma J."/>
        </authorList>
    </citation>
    <scope>NUCLEOTIDE SEQUENCE [LARGE SCALE GENOMIC DNA]</scope>
    <source>
        <strain evidence="5">JCM 16929</strain>
    </source>
</reference>
<evidence type="ECO:0000259" key="3">
    <source>
        <dbReference type="Pfam" id="PF08541"/>
    </source>
</evidence>
<accession>A0ABP7AGN9</accession>
<keyword evidence="1" id="KW-0808">Transferase</keyword>
<dbReference type="RefSeq" id="WP_344807592.1">
    <property type="nucleotide sequence ID" value="NZ_BAABAB010000029.1"/>
</dbReference>
<dbReference type="EMBL" id="BAABAB010000029">
    <property type="protein sequence ID" value="GAA3632221.1"/>
    <property type="molecule type" value="Genomic_DNA"/>
</dbReference>
<dbReference type="PANTHER" id="PTHR34069">
    <property type="entry name" value="3-OXOACYL-[ACYL-CARRIER-PROTEIN] SYNTHASE 3"/>
    <property type="match status" value="1"/>
</dbReference>
<protein>
    <recommendedName>
        <fullName evidence="3">Beta-ketoacyl-[acyl-carrier-protein] synthase III C-terminal domain-containing protein</fullName>
    </recommendedName>
</protein>
<comment type="caution">
    <text evidence="4">The sequence shown here is derived from an EMBL/GenBank/DDBJ whole genome shotgun (WGS) entry which is preliminary data.</text>
</comment>
<keyword evidence="2" id="KW-0012">Acyltransferase</keyword>
<dbReference type="PANTHER" id="PTHR34069:SF2">
    <property type="entry name" value="BETA-KETOACYL-[ACYL-CARRIER-PROTEIN] SYNTHASE III"/>
    <property type="match status" value="1"/>
</dbReference>
<evidence type="ECO:0000256" key="1">
    <source>
        <dbReference type="ARBA" id="ARBA00022679"/>
    </source>
</evidence>
<proteinExistence type="predicted"/>
<organism evidence="4 5">
    <name type="scientific">Microlunatus ginsengisoli</name>
    <dbReference type="NCBI Taxonomy" id="363863"/>
    <lineage>
        <taxon>Bacteria</taxon>
        <taxon>Bacillati</taxon>
        <taxon>Actinomycetota</taxon>
        <taxon>Actinomycetes</taxon>
        <taxon>Propionibacteriales</taxon>
        <taxon>Propionibacteriaceae</taxon>
        <taxon>Microlunatus</taxon>
    </lineage>
</organism>
<dbReference type="Gene3D" id="3.40.47.10">
    <property type="match status" value="2"/>
</dbReference>
<dbReference type="InterPro" id="IPR013747">
    <property type="entry name" value="ACP_syn_III_C"/>
</dbReference>
<sequence>MNDLYVAAAASWLPEPVTLAQAEAAGRCTGALARNTSMVSVCVSTGESAPEMAVLAAREALRQTRYAGSDVDLILHACAYHQGHDMWSPASYIQRFAVGNTCLAIEVRQMSNGGMAAFELAAAYLRADHDKTAALITTADRFCEPGFDRWTTDPSTICGDAGTAVVLSNRGGFARVRSLVTVADPGLEQGGRGDKPFSAAPLGAGAPIDIGGNTAVLVAELGLERLLARIEAGQRECFERAALEADVKFADIDWYVLPNMGRTRMKAHFFAPFEIDPERTTWDWGRRVGHLGAGDQLGGLAHLLGEEGLFPGQLVLLAGIGAGFTWTTAVLEVL</sequence>
<name>A0ABP7AGN9_9ACTN</name>
<dbReference type="Pfam" id="PF08541">
    <property type="entry name" value="ACP_syn_III_C"/>
    <property type="match status" value="1"/>
</dbReference>
<gene>
    <name evidence="4" type="ORF">GCM10022236_38440</name>
</gene>
<feature type="domain" description="Beta-ketoacyl-[acyl-carrier-protein] synthase III C-terminal" evidence="3">
    <location>
        <begin position="244"/>
        <end position="332"/>
    </location>
</feature>